<dbReference type="InterPro" id="IPR002645">
    <property type="entry name" value="STAS_dom"/>
</dbReference>
<dbReference type="AlphaFoldDB" id="A0A9P1J5L4"/>
<evidence type="ECO:0000256" key="2">
    <source>
        <dbReference type="ARBA" id="ARBA00022692"/>
    </source>
</evidence>
<evidence type="ECO:0000313" key="8">
    <source>
        <dbReference type="Proteomes" id="UP001152747"/>
    </source>
</evidence>
<evidence type="ECO:0000259" key="6">
    <source>
        <dbReference type="PROSITE" id="PS50801"/>
    </source>
</evidence>
<evidence type="ECO:0000256" key="5">
    <source>
        <dbReference type="SAM" id="Phobius"/>
    </source>
</evidence>
<dbReference type="Proteomes" id="UP001152747">
    <property type="component" value="Unassembled WGS sequence"/>
</dbReference>
<feature type="transmembrane region" description="Helical" evidence="5">
    <location>
        <begin position="386"/>
        <end position="405"/>
    </location>
</feature>
<evidence type="ECO:0000313" key="7">
    <source>
        <dbReference type="EMBL" id="CAI5456090.1"/>
    </source>
</evidence>
<dbReference type="PANTHER" id="PTHR11814">
    <property type="entry name" value="SULFATE TRANSPORTER"/>
    <property type="match status" value="1"/>
</dbReference>
<dbReference type="GO" id="GO:0008271">
    <property type="term" value="F:secondary active sulfate transmembrane transporter activity"/>
    <property type="evidence" value="ECO:0007669"/>
    <property type="project" value="InterPro"/>
</dbReference>
<comment type="caution">
    <text evidence="7">The sequence shown here is derived from an EMBL/GenBank/DDBJ whole genome shotgun (WGS) entry which is preliminary data.</text>
</comment>
<dbReference type="Pfam" id="PF01740">
    <property type="entry name" value="STAS"/>
    <property type="match status" value="1"/>
</dbReference>
<keyword evidence="4 5" id="KW-0472">Membrane</keyword>
<reference evidence="7" key="1">
    <citation type="submission" date="2022-11" db="EMBL/GenBank/DDBJ databases">
        <authorList>
            <person name="Kikuchi T."/>
        </authorList>
    </citation>
    <scope>NUCLEOTIDE SEQUENCE</scope>
    <source>
        <strain evidence="7">PS1010</strain>
    </source>
</reference>
<feature type="transmembrane region" description="Helical" evidence="5">
    <location>
        <begin position="282"/>
        <end position="302"/>
    </location>
</feature>
<feature type="transmembrane region" description="Helical" evidence="5">
    <location>
        <begin position="205"/>
        <end position="225"/>
    </location>
</feature>
<keyword evidence="8" id="KW-1185">Reference proteome</keyword>
<dbReference type="GO" id="GO:0016020">
    <property type="term" value="C:membrane"/>
    <property type="evidence" value="ECO:0007669"/>
    <property type="project" value="UniProtKB-SubCell"/>
</dbReference>
<feature type="transmembrane region" description="Helical" evidence="5">
    <location>
        <begin position="417"/>
        <end position="446"/>
    </location>
</feature>
<feature type="transmembrane region" description="Helical" evidence="5">
    <location>
        <begin position="57"/>
        <end position="74"/>
    </location>
</feature>
<dbReference type="InterPro" id="IPR018045">
    <property type="entry name" value="S04_transporter_CS"/>
</dbReference>
<feature type="transmembrane region" description="Helical" evidence="5">
    <location>
        <begin position="120"/>
        <end position="140"/>
    </location>
</feature>
<gene>
    <name evidence="7" type="ORF">CAMP_LOCUS18727</name>
</gene>
<dbReference type="InterPro" id="IPR036513">
    <property type="entry name" value="STAS_dom_sf"/>
</dbReference>
<organism evidence="7 8">
    <name type="scientific">Caenorhabditis angaria</name>
    <dbReference type="NCBI Taxonomy" id="860376"/>
    <lineage>
        <taxon>Eukaryota</taxon>
        <taxon>Metazoa</taxon>
        <taxon>Ecdysozoa</taxon>
        <taxon>Nematoda</taxon>
        <taxon>Chromadorea</taxon>
        <taxon>Rhabditida</taxon>
        <taxon>Rhabditina</taxon>
        <taxon>Rhabditomorpha</taxon>
        <taxon>Rhabditoidea</taxon>
        <taxon>Rhabditidae</taxon>
        <taxon>Peloderinae</taxon>
        <taxon>Caenorhabditis</taxon>
    </lineage>
</organism>
<proteinExistence type="predicted"/>
<accession>A0A9P1J5L4</accession>
<keyword evidence="3 5" id="KW-1133">Transmembrane helix</keyword>
<feature type="transmembrane region" description="Helical" evidence="5">
    <location>
        <begin position="237"/>
        <end position="254"/>
    </location>
</feature>
<dbReference type="NCBIfam" id="TIGR00815">
    <property type="entry name" value="sulP"/>
    <property type="match status" value="1"/>
</dbReference>
<keyword evidence="2 5" id="KW-0812">Transmembrane</keyword>
<dbReference type="SUPFAM" id="SSF52091">
    <property type="entry name" value="SpoIIaa-like"/>
    <property type="match status" value="1"/>
</dbReference>
<evidence type="ECO:0000256" key="4">
    <source>
        <dbReference type="ARBA" id="ARBA00023136"/>
    </source>
</evidence>
<feature type="transmembrane region" description="Helical" evidence="5">
    <location>
        <begin position="322"/>
        <end position="339"/>
    </location>
</feature>
<dbReference type="OrthoDB" id="288203at2759"/>
<protein>
    <recommendedName>
        <fullName evidence="6">STAS domain-containing protein</fullName>
    </recommendedName>
</protein>
<dbReference type="EMBL" id="CANHGI010000006">
    <property type="protein sequence ID" value="CAI5456090.1"/>
    <property type="molecule type" value="Genomic_DNA"/>
</dbReference>
<feature type="transmembrane region" description="Helical" evidence="5">
    <location>
        <begin position="359"/>
        <end position="379"/>
    </location>
</feature>
<dbReference type="PROSITE" id="PS01130">
    <property type="entry name" value="SLC26A"/>
    <property type="match status" value="1"/>
</dbReference>
<evidence type="ECO:0000256" key="3">
    <source>
        <dbReference type="ARBA" id="ARBA00022989"/>
    </source>
</evidence>
<dbReference type="InterPro" id="IPR001902">
    <property type="entry name" value="SLC26A/SulP_fam"/>
</dbReference>
<dbReference type="Gene3D" id="3.30.750.24">
    <property type="entry name" value="STAS domain"/>
    <property type="match status" value="1"/>
</dbReference>
<comment type="subcellular location">
    <subcellularLocation>
        <location evidence="1">Membrane</location>
        <topology evidence="1">Multi-pass membrane protein</topology>
    </subcellularLocation>
</comment>
<evidence type="ECO:0000256" key="1">
    <source>
        <dbReference type="ARBA" id="ARBA00004141"/>
    </source>
</evidence>
<dbReference type="PROSITE" id="PS50801">
    <property type="entry name" value="STAS"/>
    <property type="match status" value="1"/>
</dbReference>
<feature type="transmembrane region" description="Helical" evidence="5">
    <location>
        <begin position="80"/>
        <end position="99"/>
    </location>
</feature>
<name>A0A9P1J5L4_9PELO</name>
<feature type="domain" description="STAS" evidence="6">
    <location>
        <begin position="471"/>
        <end position="571"/>
    </location>
</feature>
<dbReference type="Pfam" id="PF00916">
    <property type="entry name" value="Sulfate_transp"/>
    <property type="match status" value="1"/>
</dbReference>
<dbReference type="InterPro" id="IPR011547">
    <property type="entry name" value="SLC26A/SulP_dom"/>
</dbReference>
<sequence length="571" mass="63856">MKRKKTSFIKRHIPILDWLPKYDIKENLINDIVGGLTVGFIHVPQGMAYASLAGLKPVYGLYTSLFPGLIYMIFGSSRHVSLGVFAIISLMCGSCNIRVSQEIMDKYNLTSIEDRQEISVEIVKSLGLLVGCFQILLGLIKADYLISYLSDQIVVGFTTGAACHVFTAQLNKMLGVSLPRHTGFGKLFRIYRDLINSVMEDQVNFYTLAISIFTVIFLYSFKYIITPRCCAKTRFPIPYDLFVIIAGTAASQIFSLHDTYHIKIVGTIPKGLPAPKFPDISIFQYVISEALAIAVVSVVVTISMGKVFAKKHDYKIDARQEFFALGMVESISSMFPVWPSSTALARSIINENAGTKTQLSAIISATVLILVLFFIGPLLEPLPTCLLSCVVIVALRGMFMQLQNFGPSFWKFSKIDWIIFTITFLATVIYDIVPGLFIGFITGIAFSIFRIQRTQIIADENDIESSKGIRVTYPSSLLYFNCDVFEKSFNKIIHTQFSTKDEETQMIDKDRNVVFDMSGIGNIDVSGANLLVKLTENLKEQHGISFELQNLTDNTKQFLAKHPSFSQLNVQ</sequence>